<feature type="signal peptide" evidence="9">
    <location>
        <begin position="1"/>
        <end position="19"/>
    </location>
</feature>
<dbReference type="OrthoDB" id="3427at2759"/>
<evidence type="ECO:0000256" key="4">
    <source>
        <dbReference type="ARBA" id="ARBA00022692"/>
    </source>
</evidence>
<dbReference type="InterPro" id="IPR015720">
    <property type="entry name" value="Emp24-like"/>
</dbReference>
<evidence type="ECO:0000313" key="12">
    <source>
        <dbReference type="Proteomes" id="UP000007801"/>
    </source>
</evidence>
<evidence type="ECO:0000256" key="2">
    <source>
        <dbReference type="ARBA" id="ARBA00007104"/>
    </source>
</evidence>
<evidence type="ECO:0000256" key="1">
    <source>
        <dbReference type="ARBA" id="ARBA00004479"/>
    </source>
</evidence>
<evidence type="ECO:0000256" key="6">
    <source>
        <dbReference type="ARBA" id="ARBA00022989"/>
    </source>
</evidence>
<comment type="similarity">
    <text evidence="2 8">Belongs to the EMP24/GP25L family.</text>
</comment>
<reference evidence="11 12" key="1">
    <citation type="journal article" date="2007" name="Nature">
        <title>Evolution of genes and genomes on the Drosophila phylogeny.</title>
        <authorList>
            <consortium name="Drosophila 12 Genomes Consortium"/>
            <person name="Clark A.G."/>
            <person name="Eisen M.B."/>
            <person name="Smith D.R."/>
            <person name="Bergman C.M."/>
            <person name="Oliver B."/>
            <person name="Markow T.A."/>
            <person name="Kaufman T.C."/>
            <person name="Kellis M."/>
            <person name="Gelbart W."/>
            <person name="Iyer V.N."/>
            <person name="Pollard D.A."/>
            <person name="Sackton T.B."/>
            <person name="Larracuente A.M."/>
            <person name="Singh N.D."/>
            <person name="Abad J.P."/>
            <person name="Abt D.N."/>
            <person name="Adryan B."/>
            <person name="Aguade M."/>
            <person name="Akashi H."/>
            <person name="Anderson W.W."/>
            <person name="Aquadro C.F."/>
            <person name="Ardell D.H."/>
            <person name="Arguello R."/>
            <person name="Artieri C.G."/>
            <person name="Barbash D.A."/>
            <person name="Barker D."/>
            <person name="Barsanti P."/>
            <person name="Batterham P."/>
            <person name="Batzoglou S."/>
            <person name="Begun D."/>
            <person name="Bhutkar A."/>
            <person name="Blanco E."/>
            <person name="Bosak S.A."/>
            <person name="Bradley R.K."/>
            <person name="Brand A.D."/>
            <person name="Brent M.R."/>
            <person name="Brooks A.N."/>
            <person name="Brown R.H."/>
            <person name="Butlin R.K."/>
            <person name="Caggese C."/>
            <person name="Calvi B.R."/>
            <person name="Bernardo de Carvalho A."/>
            <person name="Caspi A."/>
            <person name="Castrezana S."/>
            <person name="Celniker S.E."/>
            <person name="Chang J.L."/>
            <person name="Chapple C."/>
            <person name="Chatterji S."/>
            <person name="Chinwalla A."/>
            <person name="Civetta A."/>
            <person name="Clifton S.W."/>
            <person name="Comeron J.M."/>
            <person name="Costello J.C."/>
            <person name="Coyne J.A."/>
            <person name="Daub J."/>
            <person name="David R.G."/>
            <person name="Delcher A.L."/>
            <person name="Delehaunty K."/>
            <person name="Do C.B."/>
            <person name="Ebling H."/>
            <person name="Edwards K."/>
            <person name="Eickbush T."/>
            <person name="Evans J.D."/>
            <person name="Filipski A."/>
            <person name="Findeiss S."/>
            <person name="Freyhult E."/>
            <person name="Fulton L."/>
            <person name="Fulton R."/>
            <person name="Garcia A.C."/>
            <person name="Gardiner A."/>
            <person name="Garfield D.A."/>
            <person name="Garvin B.E."/>
            <person name="Gibson G."/>
            <person name="Gilbert D."/>
            <person name="Gnerre S."/>
            <person name="Godfrey J."/>
            <person name="Good R."/>
            <person name="Gotea V."/>
            <person name="Gravely B."/>
            <person name="Greenberg A.J."/>
            <person name="Griffiths-Jones S."/>
            <person name="Gross S."/>
            <person name="Guigo R."/>
            <person name="Gustafson E.A."/>
            <person name="Haerty W."/>
            <person name="Hahn M.W."/>
            <person name="Halligan D.L."/>
            <person name="Halpern A.L."/>
            <person name="Halter G.M."/>
            <person name="Han M.V."/>
            <person name="Heger A."/>
            <person name="Hillier L."/>
            <person name="Hinrichs A.S."/>
            <person name="Holmes I."/>
            <person name="Hoskins R.A."/>
            <person name="Hubisz M.J."/>
            <person name="Hultmark D."/>
            <person name="Huntley M.A."/>
            <person name="Jaffe D.B."/>
            <person name="Jagadeeshan S."/>
            <person name="Jeck W.R."/>
            <person name="Johnson J."/>
            <person name="Jones C.D."/>
            <person name="Jordan W.C."/>
            <person name="Karpen G.H."/>
            <person name="Kataoka E."/>
            <person name="Keightley P.D."/>
            <person name="Kheradpour P."/>
            <person name="Kirkness E.F."/>
            <person name="Koerich L.B."/>
            <person name="Kristiansen K."/>
            <person name="Kudrna D."/>
            <person name="Kulathinal R.J."/>
            <person name="Kumar S."/>
            <person name="Kwok R."/>
            <person name="Lander E."/>
            <person name="Langley C.H."/>
            <person name="Lapoint R."/>
            <person name="Lazzaro B.P."/>
            <person name="Lee S.J."/>
            <person name="Levesque L."/>
            <person name="Li R."/>
            <person name="Lin C.F."/>
            <person name="Lin M.F."/>
            <person name="Lindblad-Toh K."/>
            <person name="Llopart A."/>
            <person name="Long M."/>
            <person name="Low L."/>
            <person name="Lozovsky E."/>
            <person name="Lu J."/>
            <person name="Luo M."/>
            <person name="Machado C.A."/>
            <person name="Makalowski W."/>
            <person name="Marzo M."/>
            <person name="Matsuda M."/>
            <person name="Matzkin L."/>
            <person name="McAllister B."/>
            <person name="McBride C.S."/>
            <person name="McKernan B."/>
            <person name="McKernan K."/>
            <person name="Mendez-Lago M."/>
            <person name="Minx P."/>
            <person name="Mollenhauer M.U."/>
            <person name="Montooth K."/>
            <person name="Mount S.M."/>
            <person name="Mu X."/>
            <person name="Myers E."/>
            <person name="Negre B."/>
            <person name="Newfeld S."/>
            <person name="Nielsen R."/>
            <person name="Noor M.A."/>
            <person name="O'Grady P."/>
            <person name="Pachter L."/>
            <person name="Papaceit M."/>
            <person name="Parisi M.J."/>
            <person name="Parisi M."/>
            <person name="Parts L."/>
            <person name="Pedersen J.S."/>
            <person name="Pesole G."/>
            <person name="Phillippy A.M."/>
            <person name="Ponting C.P."/>
            <person name="Pop M."/>
            <person name="Porcelli D."/>
            <person name="Powell J.R."/>
            <person name="Prohaska S."/>
            <person name="Pruitt K."/>
            <person name="Puig M."/>
            <person name="Quesneville H."/>
            <person name="Ram K.R."/>
            <person name="Rand D."/>
            <person name="Rasmussen M.D."/>
            <person name="Reed L.K."/>
            <person name="Reenan R."/>
            <person name="Reily A."/>
            <person name="Remington K.A."/>
            <person name="Rieger T.T."/>
            <person name="Ritchie M.G."/>
            <person name="Robin C."/>
            <person name="Rogers Y.H."/>
            <person name="Rohde C."/>
            <person name="Rozas J."/>
            <person name="Rubenfield M.J."/>
            <person name="Ruiz A."/>
            <person name="Russo S."/>
            <person name="Salzberg S.L."/>
            <person name="Sanchez-Gracia A."/>
            <person name="Saranga D.J."/>
            <person name="Sato H."/>
            <person name="Schaeffer S.W."/>
            <person name="Schatz M.C."/>
            <person name="Schlenke T."/>
            <person name="Schwartz R."/>
            <person name="Segarra C."/>
            <person name="Singh R.S."/>
            <person name="Sirot L."/>
            <person name="Sirota M."/>
            <person name="Sisneros N.B."/>
            <person name="Smith C.D."/>
            <person name="Smith T.F."/>
            <person name="Spieth J."/>
            <person name="Stage D.E."/>
            <person name="Stark A."/>
            <person name="Stephan W."/>
            <person name="Strausberg R.L."/>
            <person name="Strempel S."/>
            <person name="Sturgill D."/>
            <person name="Sutton G."/>
            <person name="Sutton G.G."/>
            <person name="Tao W."/>
            <person name="Teichmann S."/>
            <person name="Tobari Y.N."/>
            <person name="Tomimura Y."/>
            <person name="Tsolas J.M."/>
            <person name="Valente V.L."/>
            <person name="Venter E."/>
            <person name="Venter J.C."/>
            <person name="Vicario S."/>
            <person name="Vieira F.G."/>
            <person name="Vilella A.J."/>
            <person name="Villasante A."/>
            <person name="Walenz B."/>
            <person name="Wang J."/>
            <person name="Wasserman M."/>
            <person name="Watts T."/>
            <person name="Wilson D."/>
            <person name="Wilson R.K."/>
            <person name="Wing R.A."/>
            <person name="Wolfner M.F."/>
            <person name="Wong A."/>
            <person name="Wong G.K."/>
            <person name="Wu C.I."/>
            <person name="Wu G."/>
            <person name="Yamamoto D."/>
            <person name="Yang H.P."/>
            <person name="Yang S.P."/>
            <person name="Yorke J.A."/>
            <person name="Yoshida K."/>
            <person name="Zdobnov E."/>
            <person name="Zhang P."/>
            <person name="Zhang Y."/>
            <person name="Zimin A.V."/>
            <person name="Baldwin J."/>
            <person name="Abdouelleil A."/>
            <person name="Abdulkadir J."/>
            <person name="Abebe A."/>
            <person name="Abera B."/>
            <person name="Abreu J."/>
            <person name="Acer S.C."/>
            <person name="Aftuck L."/>
            <person name="Alexander A."/>
            <person name="An P."/>
            <person name="Anderson E."/>
            <person name="Anderson S."/>
            <person name="Arachi H."/>
            <person name="Azer M."/>
            <person name="Bachantsang P."/>
            <person name="Barry A."/>
            <person name="Bayul T."/>
            <person name="Berlin A."/>
            <person name="Bessette D."/>
            <person name="Bloom T."/>
            <person name="Blye J."/>
            <person name="Boguslavskiy L."/>
            <person name="Bonnet C."/>
            <person name="Boukhgalter B."/>
            <person name="Bourzgui I."/>
            <person name="Brown A."/>
            <person name="Cahill P."/>
            <person name="Channer S."/>
            <person name="Cheshatsang Y."/>
            <person name="Chuda L."/>
            <person name="Citroen M."/>
            <person name="Collymore A."/>
            <person name="Cooke P."/>
            <person name="Costello M."/>
            <person name="D'Aco K."/>
            <person name="Daza R."/>
            <person name="De Haan G."/>
            <person name="DeGray S."/>
            <person name="DeMaso C."/>
            <person name="Dhargay N."/>
            <person name="Dooley K."/>
            <person name="Dooley E."/>
            <person name="Doricent M."/>
            <person name="Dorje P."/>
            <person name="Dorjee K."/>
            <person name="Dupes A."/>
            <person name="Elong R."/>
            <person name="Falk J."/>
            <person name="Farina A."/>
            <person name="Faro S."/>
            <person name="Ferguson D."/>
            <person name="Fisher S."/>
            <person name="Foley C.D."/>
            <person name="Franke A."/>
            <person name="Friedrich D."/>
            <person name="Gadbois L."/>
            <person name="Gearin G."/>
            <person name="Gearin C.R."/>
            <person name="Giannoukos G."/>
            <person name="Goode T."/>
            <person name="Graham J."/>
            <person name="Grandbois E."/>
            <person name="Grewal S."/>
            <person name="Gyaltsen K."/>
            <person name="Hafez N."/>
            <person name="Hagos B."/>
            <person name="Hall J."/>
            <person name="Henson C."/>
            <person name="Hollinger A."/>
            <person name="Honan T."/>
            <person name="Huard M.D."/>
            <person name="Hughes L."/>
            <person name="Hurhula B."/>
            <person name="Husby M.E."/>
            <person name="Kamat A."/>
            <person name="Kanga B."/>
            <person name="Kashin S."/>
            <person name="Khazanovich D."/>
            <person name="Kisner P."/>
            <person name="Lance K."/>
            <person name="Lara M."/>
            <person name="Lee W."/>
            <person name="Lennon N."/>
            <person name="Letendre F."/>
            <person name="LeVine R."/>
            <person name="Lipovsky A."/>
            <person name="Liu X."/>
            <person name="Liu J."/>
            <person name="Liu S."/>
            <person name="Lokyitsang T."/>
            <person name="Lokyitsang Y."/>
            <person name="Lubonja R."/>
            <person name="Lui A."/>
            <person name="MacDonald P."/>
            <person name="Magnisalis V."/>
            <person name="Maru K."/>
            <person name="Matthews C."/>
            <person name="McCusker W."/>
            <person name="McDonough S."/>
            <person name="Mehta T."/>
            <person name="Meldrim J."/>
            <person name="Meneus L."/>
            <person name="Mihai O."/>
            <person name="Mihalev A."/>
            <person name="Mihova T."/>
            <person name="Mittelman R."/>
            <person name="Mlenga V."/>
            <person name="Montmayeur A."/>
            <person name="Mulrain L."/>
            <person name="Navidi A."/>
            <person name="Naylor J."/>
            <person name="Negash T."/>
            <person name="Nguyen T."/>
            <person name="Nguyen N."/>
            <person name="Nicol R."/>
            <person name="Norbu C."/>
            <person name="Norbu N."/>
            <person name="Novod N."/>
            <person name="O'Neill B."/>
            <person name="Osman S."/>
            <person name="Markiewicz E."/>
            <person name="Oyono O.L."/>
            <person name="Patti C."/>
            <person name="Phunkhang P."/>
            <person name="Pierre F."/>
            <person name="Priest M."/>
            <person name="Raghuraman S."/>
            <person name="Rege F."/>
            <person name="Reyes R."/>
            <person name="Rise C."/>
            <person name="Rogov P."/>
            <person name="Ross K."/>
            <person name="Ryan E."/>
            <person name="Settipalli S."/>
            <person name="Shea T."/>
            <person name="Sherpa N."/>
            <person name="Shi L."/>
            <person name="Shih D."/>
            <person name="Sparrow T."/>
            <person name="Spaulding J."/>
            <person name="Stalker J."/>
            <person name="Stange-Thomann N."/>
            <person name="Stavropoulos S."/>
            <person name="Stone C."/>
            <person name="Strader C."/>
            <person name="Tesfaye S."/>
            <person name="Thomson T."/>
            <person name="Thoulutsang Y."/>
            <person name="Thoulutsang D."/>
            <person name="Topham K."/>
            <person name="Topping I."/>
            <person name="Tsamla T."/>
            <person name="Vassiliev H."/>
            <person name="Vo A."/>
            <person name="Wangchuk T."/>
            <person name="Wangdi T."/>
            <person name="Weiand M."/>
            <person name="Wilkinson J."/>
            <person name="Wilson A."/>
            <person name="Yadav S."/>
            <person name="Young G."/>
            <person name="Yu Q."/>
            <person name="Zembek L."/>
            <person name="Zhong D."/>
            <person name="Zimmer A."/>
            <person name="Zwirko Z."/>
            <person name="Jaffe D.B."/>
            <person name="Alvarez P."/>
            <person name="Brockman W."/>
            <person name="Butler J."/>
            <person name="Chin C."/>
            <person name="Gnerre S."/>
            <person name="Grabherr M."/>
            <person name="Kleber M."/>
            <person name="Mauceli E."/>
            <person name="MacCallum I."/>
        </authorList>
    </citation>
    <scope>NUCLEOTIDE SEQUENCE [LARGE SCALE GENOMIC DNA]</scope>
    <source>
        <strain evidence="12">Tucson 14024-0371.13</strain>
    </source>
</reference>
<dbReference type="STRING" id="7217.A0A0P8XE00"/>
<keyword evidence="4 8" id="KW-0812">Transmembrane</keyword>
<keyword evidence="7" id="KW-0472">Membrane</keyword>
<dbReference type="InterPro" id="IPR009038">
    <property type="entry name" value="GOLD_dom"/>
</dbReference>
<evidence type="ECO:0000256" key="9">
    <source>
        <dbReference type="SAM" id="SignalP"/>
    </source>
</evidence>
<evidence type="ECO:0000259" key="10">
    <source>
        <dbReference type="PROSITE" id="PS50866"/>
    </source>
</evidence>
<protein>
    <submittedName>
        <fullName evidence="11">Uncharacterized protein, isoform C</fullName>
    </submittedName>
</protein>
<dbReference type="PROSITE" id="PS50866">
    <property type="entry name" value="GOLD"/>
    <property type="match status" value="1"/>
</dbReference>
<dbReference type="Pfam" id="PF01105">
    <property type="entry name" value="EMP24_GP25L"/>
    <property type="match status" value="1"/>
</dbReference>
<dbReference type="SMART" id="SM01190">
    <property type="entry name" value="EMP24_GP25L"/>
    <property type="match status" value="1"/>
</dbReference>
<evidence type="ECO:0000313" key="11">
    <source>
        <dbReference type="EMBL" id="KPU72736.1"/>
    </source>
</evidence>
<keyword evidence="5 9" id="KW-0732">Signal</keyword>
<sequence length="168" mass="20091">MHQILSKLALLMSILHVEGLFFHIRGMERKCFKTETPEDTNLIVNYKVEEYDPPSNNCTRLPKNYELHIEVTDNDDKIFLSRDYPAESRITFTVFREGDTSICLSSKNPNKFKWLRVHLDIQAKTSNENTLKERKMDTMLLRVRQLLDQAEQIKKEQNYLRYREFNFQ</sequence>
<dbReference type="GO" id="GO:0016020">
    <property type="term" value="C:membrane"/>
    <property type="evidence" value="ECO:0007669"/>
    <property type="project" value="UniProtKB-SubCell"/>
</dbReference>
<name>A0A0P8XE00_DROAN</name>
<dbReference type="PANTHER" id="PTHR22811">
    <property type="entry name" value="TRANSMEMBRANE EMP24 DOMAIN-CONTAINING PROTEIN"/>
    <property type="match status" value="1"/>
</dbReference>
<feature type="domain" description="GOLD" evidence="10">
    <location>
        <begin position="29"/>
        <end position="123"/>
    </location>
</feature>
<gene>
    <name evidence="11" type="primary">Dana\GF23163</name>
    <name evidence="11" type="synonym">dana_GLEANR_7829</name>
    <name evidence="11" type="ORF">GF23163</name>
</gene>
<dbReference type="Proteomes" id="UP000007801">
    <property type="component" value="Unassembled WGS sequence"/>
</dbReference>
<evidence type="ECO:0000256" key="3">
    <source>
        <dbReference type="ARBA" id="ARBA00022473"/>
    </source>
</evidence>
<accession>A0A0P8XE00</accession>
<evidence type="ECO:0000256" key="5">
    <source>
        <dbReference type="ARBA" id="ARBA00022729"/>
    </source>
</evidence>
<organism evidence="11 12">
    <name type="scientific">Drosophila ananassae</name>
    <name type="common">Fruit fly</name>
    <dbReference type="NCBI Taxonomy" id="7217"/>
    <lineage>
        <taxon>Eukaryota</taxon>
        <taxon>Metazoa</taxon>
        <taxon>Ecdysozoa</taxon>
        <taxon>Arthropoda</taxon>
        <taxon>Hexapoda</taxon>
        <taxon>Insecta</taxon>
        <taxon>Pterygota</taxon>
        <taxon>Neoptera</taxon>
        <taxon>Endopterygota</taxon>
        <taxon>Diptera</taxon>
        <taxon>Brachycera</taxon>
        <taxon>Muscomorpha</taxon>
        <taxon>Ephydroidea</taxon>
        <taxon>Drosophilidae</taxon>
        <taxon>Drosophila</taxon>
        <taxon>Sophophora</taxon>
    </lineage>
</organism>
<evidence type="ECO:0000256" key="7">
    <source>
        <dbReference type="ARBA" id="ARBA00023136"/>
    </source>
</evidence>
<comment type="subcellular location">
    <subcellularLocation>
        <location evidence="1 8">Membrane</location>
        <topology evidence="1 8">Single-pass type I membrane protein</topology>
    </subcellularLocation>
</comment>
<dbReference type="AlphaFoldDB" id="A0A0P8XE00"/>
<evidence type="ECO:0000256" key="8">
    <source>
        <dbReference type="RuleBase" id="RU003827"/>
    </source>
</evidence>
<dbReference type="eggNOG" id="KOG1690">
    <property type="taxonomic scope" value="Eukaryota"/>
</dbReference>
<keyword evidence="12" id="KW-1185">Reference proteome</keyword>
<dbReference type="EMBL" id="CH902623">
    <property type="protein sequence ID" value="KPU72736.1"/>
    <property type="molecule type" value="Genomic_DNA"/>
</dbReference>
<feature type="chain" id="PRO_5006153856" evidence="9">
    <location>
        <begin position="20"/>
        <end position="168"/>
    </location>
</feature>
<keyword evidence="3" id="KW-0217">Developmental protein</keyword>
<dbReference type="InParanoid" id="A0A0P8XE00"/>
<keyword evidence="6" id="KW-1133">Transmembrane helix</keyword>
<proteinExistence type="inferred from homology"/>